<dbReference type="InterPro" id="IPR011065">
    <property type="entry name" value="Kunitz_inhibitor_STI-like_sf"/>
</dbReference>
<proteinExistence type="predicted"/>
<dbReference type="InterPro" id="IPR002160">
    <property type="entry name" value="Prot_inh_Kunz-lg"/>
</dbReference>
<dbReference type="PANTHER" id="PTHR33107:SF5">
    <property type="entry name" value="KUNITZ TRYPSIN INHIBITOR 5"/>
    <property type="match status" value="1"/>
</dbReference>
<dbReference type="PROSITE" id="PS00283">
    <property type="entry name" value="SOYBEAN_KUNITZ"/>
    <property type="match status" value="1"/>
</dbReference>
<reference evidence="2" key="1">
    <citation type="journal article" date="2023" name="Science">
        <title>Elucidation of the pathway for biosynthesis of saponin adjuvants from the soapbark tree.</title>
        <authorList>
            <person name="Reed J."/>
            <person name="Orme A."/>
            <person name="El-Demerdash A."/>
            <person name="Owen C."/>
            <person name="Martin L.B.B."/>
            <person name="Misra R.C."/>
            <person name="Kikuchi S."/>
            <person name="Rejzek M."/>
            <person name="Martin A.C."/>
            <person name="Harkess A."/>
            <person name="Leebens-Mack J."/>
            <person name="Louveau T."/>
            <person name="Stephenson M.J."/>
            <person name="Osbourn A."/>
        </authorList>
    </citation>
    <scope>NUCLEOTIDE SEQUENCE</scope>
    <source>
        <strain evidence="2">S10</strain>
    </source>
</reference>
<accession>A0AAD7VGZ0</accession>
<evidence type="ECO:0000313" key="2">
    <source>
        <dbReference type="EMBL" id="KAJ7975471.1"/>
    </source>
</evidence>
<comment type="caution">
    <text evidence="2">The sequence shown here is derived from an EMBL/GenBank/DDBJ whole genome shotgun (WGS) entry which is preliminary data.</text>
</comment>
<dbReference type="PRINTS" id="PR00291">
    <property type="entry name" value="KUNITZINHBTR"/>
</dbReference>
<evidence type="ECO:0000313" key="3">
    <source>
        <dbReference type="Proteomes" id="UP001163823"/>
    </source>
</evidence>
<feature type="signal peptide" evidence="1">
    <location>
        <begin position="1"/>
        <end position="23"/>
    </location>
</feature>
<organism evidence="2 3">
    <name type="scientific">Quillaja saponaria</name>
    <name type="common">Soap bark tree</name>
    <dbReference type="NCBI Taxonomy" id="32244"/>
    <lineage>
        <taxon>Eukaryota</taxon>
        <taxon>Viridiplantae</taxon>
        <taxon>Streptophyta</taxon>
        <taxon>Embryophyta</taxon>
        <taxon>Tracheophyta</taxon>
        <taxon>Spermatophyta</taxon>
        <taxon>Magnoliopsida</taxon>
        <taxon>eudicotyledons</taxon>
        <taxon>Gunneridae</taxon>
        <taxon>Pentapetalae</taxon>
        <taxon>rosids</taxon>
        <taxon>fabids</taxon>
        <taxon>Fabales</taxon>
        <taxon>Quillajaceae</taxon>
        <taxon>Quillaja</taxon>
    </lineage>
</organism>
<dbReference type="AlphaFoldDB" id="A0AAD7VGZ0"/>
<dbReference type="PANTHER" id="PTHR33107">
    <property type="entry name" value="KUNITZ TRYPSIN INHIBITOR 2"/>
    <property type="match status" value="1"/>
</dbReference>
<gene>
    <name evidence="2" type="ORF">O6P43_005393</name>
</gene>
<name>A0AAD7VGZ0_QUISA</name>
<dbReference type="Proteomes" id="UP001163823">
    <property type="component" value="Chromosome 3"/>
</dbReference>
<protein>
    <submittedName>
        <fullName evidence="2">Kunitz-type trypsin inhibitor</fullName>
    </submittedName>
</protein>
<dbReference type="Pfam" id="PF00197">
    <property type="entry name" value="Kunitz_legume"/>
    <property type="match status" value="1"/>
</dbReference>
<dbReference type="GO" id="GO:0004866">
    <property type="term" value="F:endopeptidase inhibitor activity"/>
    <property type="evidence" value="ECO:0007669"/>
    <property type="project" value="InterPro"/>
</dbReference>
<dbReference type="SUPFAM" id="SSF50386">
    <property type="entry name" value="STI-like"/>
    <property type="match status" value="1"/>
</dbReference>
<keyword evidence="1" id="KW-0732">Signal</keyword>
<dbReference type="KEGG" id="qsa:O6P43_005393"/>
<dbReference type="Gene3D" id="2.80.10.50">
    <property type="match status" value="1"/>
</dbReference>
<evidence type="ECO:0000256" key="1">
    <source>
        <dbReference type="SAM" id="SignalP"/>
    </source>
</evidence>
<dbReference type="EMBL" id="JARAOO010000003">
    <property type="protein sequence ID" value="KAJ7975471.1"/>
    <property type="molecule type" value="Genomic_DNA"/>
</dbReference>
<keyword evidence="3" id="KW-1185">Reference proteome</keyword>
<dbReference type="SMART" id="SM00452">
    <property type="entry name" value="STI"/>
    <property type="match status" value="1"/>
</dbReference>
<sequence length="235" mass="26192">MKPALFVLSFFFLVLTTKPLVASAETVLDIDGEPLQWGVNYYILPAFRGFGGGLNLGTINNNTICPLYVNQEGLEISNGRPFLFSSVFSKFLFVTTSTDLQIKSSGITVCIQSMVWKLVKELTGVRFVSTNGVETPGSERIPSLFTIEQDGESDYKIVFCPTESDVPTLCKALGIYIDEDGKRHLALSDEIKPFTFRFKKAEEWASNAEEEDKNSPTSFFSSSLVRIFSKCCIRK</sequence>
<feature type="chain" id="PRO_5041943583" evidence="1">
    <location>
        <begin position="24"/>
        <end position="235"/>
    </location>
</feature>